<dbReference type="Pfam" id="PF12833">
    <property type="entry name" value="HTH_18"/>
    <property type="match status" value="1"/>
</dbReference>
<dbReference type="InterPro" id="IPR018062">
    <property type="entry name" value="HTH_AraC-typ_CS"/>
</dbReference>
<name>A0A1H3VVL0_9FLAO</name>
<reference evidence="5 6" key="1">
    <citation type="submission" date="2016-10" db="EMBL/GenBank/DDBJ databases">
        <authorList>
            <person name="de Groot N.N."/>
        </authorList>
    </citation>
    <scope>NUCLEOTIDE SEQUENCE [LARGE SCALE GENOMIC DNA]</scope>
    <source>
        <strain evidence="5 6">DSM 23581</strain>
    </source>
</reference>
<evidence type="ECO:0000256" key="1">
    <source>
        <dbReference type="ARBA" id="ARBA00023015"/>
    </source>
</evidence>
<dbReference type="InterPro" id="IPR053142">
    <property type="entry name" value="PchR_regulatory_protein"/>
</dbReference>
<dbReference type="PANTHER" id="PTHR47893">
    <property type="entry name" value="REGULATORY PROTEIN PCHR"/>
    <property type="match status" value="1"/>
</dbReference>
<dbReference type="PROSITE" id="PS01124">
    <property type="entry name" value="HTH_ARAC_FAMILY_2"/>
    <property type="match status" value="1"/>
</dbReference>
<dbReference type="STRING" id="908615.SAMN05421540_101298"/>
<keyword evidence="6" id="KW-1185">Reference proteome</keyword>
<evidence type="ECO:0000313" key="6">
    <source>
        <dbReference type="Proteomes" id="UP000198820"/>
    </source>
</evidence>
<evidence type="ECO:0000313" key="5">
    <source>
        <dbReference type="EMBL" id="SDZ78731.1"/>
    </source>
</evidence>
<sequence>MPLSLKSNAKSSSQFYELENGIYIINIQNESDEPDQIKRKLGEDYIQFHFCLKGIIKFNFNQGQYALNIKEDKSLLLYNPQRELPINIDIHPKSWGVSILISIKKLHSLFSAEANYIDFLTEDNRDKKYYTEGNLSPAMAVVLTQFMNFNLHPSIKSIYLKAKVYELIALYFNRPEEVDIEQCPFLDDEDNVKRIKLAKEIIINRMVEPPTLKELAEEVGLSLKKLKEGFKEIYGDTVYSFLLNYKLEYARKLLEDGQHNVNEVGLSIGYSTASHFITAFKKKFGTTPKKYVGNFM</sequence>
<accession>A0A1H3VVL0</accession>
<evidence type="ECO:0000256" key="2">
    <source>
        <dbReference type="ARBA" id="ARBA00023125"/>
    </source>
</evidence>
<dbReference type="SMART" id="SM00342">
    <property type="entry name" value="HTH_ARAC"/>
    <property type="match status" value="1"/>
</dbReference>
<dbReference type="AlphaFoldDB" id="A0A1H3VVL0"/>
<dbReference type="Proteomes" id="UP000198820">
    <property type="component" value="Unassembled WGS sequence"/>
</dbReference>
<keyword evidence="1" id="KW-0805">Transcription regulation</keyword>
<feature type="domain" description="HTH araC/xylS-type" evidence="4">
    <location>
        <begin position="196"/>
        <end position="294"/>
    </location>
</feature>
<dbReference type="PROSITE" id="PS00041">
    <property type="entry name" value="HTH_ARAC_FAMILY_1"/>
    <property type="match status" value="1"/>
</dbReference>
<gene>
    <name evidence="5" type="ORF">SAMN05421540_101298</name>
</gene>
<keyword evidence="3" id="KW-0804">Transcription</keyword>
<dbReference type="GO" id="GO:0003700">
    <property type="term" value="F:DNA-binding transcription factor activity"/>
    <property type="evidence" value="ECO:0007669"/>
    <property type="project" value="InterPro"/>
</dbReference>
<evidence type="ECO:0000259" key="4">
    <source>
        <dbReference type="PROSITE" id="PS01124"/>
    </source>
</evidence>
<organism evidence="5 6">
    <name type="scientific">Psychroflexus halocasei</name>
    <dbReference type="NCBI Taxonomy" id="908615"/>
    <lineage>
        <taxon>Bacteria</taxon>
        <taxon>Pseudomonadati</taxon>
        <taxon>Bacteroidota</taxon>
        <taxon>Flavobacteriia</taxon>
        <taxon>Flavobacteriales</taxon>
        <taxon>Flavobacteriaceae</taxon>
        <taxon>Psychroflexus</taxon>
    </lineage>
</organism>
<dbReference type="RefSeq" id="WP_093238417.1">
    <property type="nucleotide sequence ID" value="NZ_FNQF01000001.1"/>
</dbReference>
<keyword evidence="2 5" id="KW-0238">DNA-binding</keyword>
<dbReference type="InterPro" id="IPR018060">
    <property type="entry name" value="HTH_AraC"/>
</dbReference>
<dbReference type="PRINTS" id="PR00032">
    <property type="entry name" value="HTHARAC"/>
</dbReference>
<dbReference type="SUPFAM" id="SSF46689">
    <property type="entry name" value="Homeodomain-like"/>
    <property type="match status" value="2"/>
</dbReference>
<dbReference type="GO" id="GO:0043565">
    <property type="term" value="F:sequence-specific DNA binding"/>
    <property type="evidence" value="ECO:0007669"/>
    <property type="project" value="InterPro"/>
</dbReference>
<evidence type="ECO:0000256" key="3">
    <source>
        <dbReference type="ARBA" id="ARBA00023163"/>
    </source>
</evidence>
<protein>
    <submittedName>
        <fullName evidence="5">AraC-type DNA-binding protein</fullName>
    </submittedName>
</protein>
<dbReference type="InterPro" id="IPR009057">
    <property type="entry name" value="Homeodomain-like_sf"/>
</dbReference>
<proteinExistence type="predicted"/>
<dbReference type="Gene3D" id="1.10.10.60">
    <property type="entry name" value="Homeodomain-like"/>
    <property type="match status" value="1"/>
</dbReference>
<dbReference type="InterPro" id="IPR020449">
    <property type="entry name" value="Tscrpt_reg_AraC-type_HTH"/>
</dbReference>
<dbReference type="EMBL" id="FNQF01000001">
    <property type="protein sequence ID" value="SDZ78731.1"/>
    <property type="molecule type" value="Genomic_DNA"/>
</dbReference>
<dbReference type="PANTHER" id="PTHR47893:SF1">
    <property type="entry name" value="REGULATORY PROTEIN PCHR"/>
    <property type="match status" value="1"/>
</dbReference>